<dbReference type="GO" id="GO:0008263">
    <property type="term" value="F:pyrimidine-specific mismatch base pair DNA N-glycosylase activity"/>
    <property type="evidence" value="ECO:0007669"/>
    <property type="project" value="TreeGrafter"/>
</dbReference>
<evidence type="ECO:0000313" key="5">
    <source>
        <dbReference type="Proteomes" id="UP000886865"/>
    </source>
</evidence>
<gene>
    <name evidence="4" type="ORF">IAA86_07420</name>
</gene>
<sequence length="226" mass="26086">ELIPQEYFKEIFAKKREKRIKKINFVNSTSTNKNKLEDIISHGLNLLIVGETIGKKSVKLNTYYADSSNKFREIICKYFLNIDTITPDSPGKLEDLLLKNKIGLTDFCKDKTHGKDIEVSNEEALQYIETIKQKIIQYKPKIVAINGRCGNLNKNLLKKFFNAKGELYFGKQDFELKGCDTIFYLLPSTSKRANKVKKVKQDFIKLDNLSSTDNITCWKKMAEIIK</sequence>
<evidence type="ECO:0008006" key="6">
    <source>
        <dbReference type="Google" id="ProtNLM"/>
    </source>
</evidence>
<keyword evidence="1" id="KW-0227">DNA damage</keyword>
<dbReference type="EMBL" id="DVJQ01000063">
    <property type="protein sequence ID" value="HIS74834.1"/>
    <property type="molecule type" value="Genomic_DNA"/>
</dbReference>
<reference evidence="4" key="2">
    <citation type="journal article" date="2021" name="PeerJ">
        <title>Extensive microbial diversity within the chicken gut microbiome revealed by metagenomics and culture.</title>
        <authorList>
            <person name="Gilroy R."/>
            <person name="Ravi A."/>
            <person name="Getino M."/>
            <person name="Pursley I."/>
            <person name="Horton D.L."/>
            <person name="Alikhan N.F."/>
            <person name="Baker D."/>
            <person name="Gharbi K."/>
            <person name="Hall N."/>
            <person name="Watson M."/>
            <person name="Adriaenssens E.M."/>
            <person name="Foster-Nyarko E."/>
            <person name="Jarju S."/>
            <person name="Secka A."/>
            <person name="Antonio M."/>
            <person name="Oren A."/>
            <person name="Chaudhuri R.R."/>
            <person name="La Ragione R."/>
            <person name="Hildebrand F."/>
            <person name="Pallen M.J."/>
        </authorList>
    </citation>
    <scope>NUCLEOTIDE SEQUENCE</scope>
    <source>
        <strain evidence="4">CHK152-2871</strain>
    </source>
</reference>
<dbReference type="AlphaFoldDB" id="A0A9D1FJQ7"/>
<evidence type="ECO:0000313" key="4">
    <source>
        <dbReference type="EMBL" id="HIS74834.1"/>
    </source>
</evidence>
<reference evidence="4" key="1">
    <citation type="submission" date="2020-10" db="EMBL/GenBank/DDBJ databases">
        <authorList>
            <person name="Gilroy R."/>
        </authorList>
    </citation>
    <scope>NUCLEOTIDE SEQUENCE</scope>
    <source>
        <strain evidence="4">CHK152-2871</strain>
    </source>
</reference>
<keyword evidence="2" id="KW-0378">Hydrolase</keyword>
<keyword evidence="3" id="KW-0234">DNA repair</keyword>
<dbReference type="GO" id="GO:0004844">
    <property type="term" value="F:uracil DNA N-glycosylase activity"/>
    <property type="evidence" value="ECO:0007669"/>
    <property type="project" value="TreeGrafter"/>
</dbReference>
<protein>
    <recommendedName>
        <fullName evidence="6">Uracil-DNA glycosylase-like domain-containing protein</fullName>
    </recommendedName>
</protein>
<dbReference type="Proteomes" id="UP000886865">
    <property type="component" value="Unassembled WGS sequence"/>
</dbReference>
<evidence type="ECO:0000256" key="3">
    <source>
        <dbReference type="ARBA" id="ARBA00023204"/>
    </source>
</evidence>
<evidence type="ECO:0000256" key="1">
    <source>
        <dbReference type="ARBA" id="ARBA00022763"/>
    </source>
</evidence>
<dbReference type="Gene3D" id="3.40.470.10">
    <property type="entry name" value="Uracil-DNA glycosylase-like domain"/>
    <property type="match status" value="1"/>
</dbReference>
<comment type="caution">
    <text evidence="4">The sequence shown here is derived from an EMBL/GenBank/DDBJ whole genome shotgun (WGS) entry which is preliminary data.</text>
</comment>
<proteinExistence type="predicted"/>
<dbReference type="SUPFAM" id="SSF52141">
    <property type="entry name" value="Uracil-DNA glycosylase-like"/>
    <property type="match status" value="1"/>
</dbReference>
<feature type="non-terminal residue" evidence="4">
    <location>
        <position position="1"/>
    </location>
</feature>
<dbReference type="GO" id="GO:0006285">
    <property type="term" value="P:base-excision repair, AP site formation"/>
    <property type="evidence" value="ECO:0007669"/>
    <property type="project" value="InterPro"/>
</dbReference>
<dbReference type="PANTHER" id="PTHR12159:SF9">
    <property type="entry name" value="G_T MISMATCH-SPECIFIC THYMINE DNA GLYCOSYLASE"/>
    <property type="match status" value="1"/>
</dbReference>
<dbReference type="InterPro" id="IPR015637">
    <property type="entry name" value="MUG/TDG"/>
</dbReference>
<organism evidence="4 5">
    <name type="scientific">Candidatus Galligastranaerophilus intestinavium</name>
    <dbReference type="NCBI Taxonomy" id="2840836"/>
    <lineage>
        <taxon>Bacteria</taxon>
        <taxon>Candidatus Galligastranaerophilus</taxon>
    </lineage>
</organism>
<dbReference type="PANTHER" id="PTHR12159">
    <property type="entry name" value="G/T AND G/U MISMATCH-SPECIFIC DNA GLYCOSYLASE"/>
    <property type="match status" value="1"/>
</dbReference>
<dbReference type="InterPro" id="IPR036895">
    <property type="entry name" value="Uracil-DNA_glycosylase-like_sf"/>
</dbReference>
<accession>A0A9D1FJQ7</accession>
<evidence type="ECO:0000256" key="2">
    <source>
        <dbReference type="ARBA" id="ARBA00022801"/>
    </source>
</evidence>
<name>A0A9D1FJQ7_9BACT</name>